<evidence type="ECO:0000313" key="2">
    <source>
        <dbReference type="Proteomes" id="UP000886501"/>
    </source>
</evidence>
<comment type="caution">
    <text evidence="1">The sequence shown here is derived from an EMBL/GenBank/DDBJ whole genome shotgun (WGS) entry which is preliminary data.</text>
</comment>
<accession>A0ACB6YZ35</accession>
<keyword evidence="2" id="KW-1185">Reference proteome</keyword>
<reference evidence="1" key="2">
    <citation type="journal article" date="2020" name="Nat. Commun.">
        <title>Large-scale genome sequencing of mycorrhizal fungi provides insights into the early evolution of symbiotic traits.</title>
        <authorList>
            <person name="Miyauchi S."/>
            <person name="Kiss E."/>
            <person name="Kuo A."/>
            <person name="Drula E."/>
            <person name="Kohler A."/>
            <person name="Sanchez-Garcia M."/>
            <person name="Morin E."/>
            <person name="Andreopoulos B."/>
            <person name="Barry K.W."/>
            <person name="Bonito G."/>
            <person name="Buee M."/>
            <person name="Carver A."/>
            <person name="Chen C."/>
            <person name="Cichocki N."/>
            <person name="Clum A."/>
            <person name="Culley D."/>
            <person name="Crous P.W."/>
            <person name="Fauchery L."/>
            <person name="Girlanda M."/>
            <person name="Hayes R.D."/>
            <person name="Keri Z."/>
            <person name="LaButti K."/>
            <person name="Lipzen A."/>
            <person name="Lombard V."/>
            <person name="Magnuson J."/>
            <person name="Maillard F."/>
            <person name="Murat C."/>
            <person name="Nolan M."/>
            <person name="Ohm R.A."/>
            <person name="Pangilinan J."/>
            <person name="Pereira M.F."/>
            <person name="Perotto S."/>
            <person name="Peter M."/>
            <person name="Pfister S."/>
            <person name="Riley R."/>
            <person name="Sitrit Y."/>
            <person name="Stielow J.B."/>
            <person name="Szollosi G."/>
            <person name="Zifcakova L."/>
            <person name="Stursova M."/>
            <person name="Spatafora J.W."/>
            <person name="Tedersoo L."/>
            <person name="Vaario L.M."/>
            <person name="Yamada A."/>
            <person name="Yan M."/>
            <person name="Wang P."/>
            <person name="Xu J."/>
            <person name="Bruns T."/>
            <person name="Baldrian P."/>
            <person name="Vilgalys R."/>
            <person name="Dunand C."/>
            <person name="Henrissat B."/>
            <person name="Grigoriev I.V."/>
            <person name="Hibbett D."/>
            <person name="Nagy L.G."/>
            <person name="Martin F.M."/>
        </authorList>
    </citation>
    <scope>NUCLEOTIDE SEQUENCE</scope>
    <source>
        <strain evidence="1">P2</strain>
    </source>
</reference>
<evidence type="ECO:0000313" key="1">
    <source>
        <dbReference type="EMBL" id="KAF9642700.1"/>
    </source>
</evidence>
<dbReference type="Proteomes" id="UP000886501">
    <property type="component" value="Unassembled WGS sequence"/>
</dbReference>
<protein>
    <submittedName>
        <fullName evidence="1">Uncharacterized protein</fullName>
    </submittedName>
</protein>
<organism evidence="1 2">
    <name type="scientific">Thelephora ganbajun</name>
    <name type="common">Ganba fungus</name>
    <dbReference type="NCBI Taxonomy" id="370292"/>
    <lineage>
        <taxon>Eukaryota</taxon>
        <taxon>Fungi</taxon>
        <taxon>Dikarya</taxon>
        <taxon>Basidiomycota</taxon>
        <taxon>Agaricomycotina</taxon>
        <taxon>Agaricomycetes</taxon>
        <taxon>Thelephorales</taxon>
        <taxon>Thelephoraceae</taxon>
        <taxon>Thelephora</taxon>
    </lineage>
</organism>
<reference evidence="1" key="1">
    <citation type="submission" date="2019-10" db="EMBL/GenBank/DDBJ databases">
        <authorList>
            <consortium name="DOE Joint Genome Institute"/>
            <person name="Kuo A."/>
            <person name="Miyauchi S."/>
            <person name="Kiss E."/>
            <person name="Drula E."/>
            <person name="Kohler A."/>
            <person name="Sanchez-Garcia M."/>
            <person name="Andreopoulos B."/>
            <person name="Barry K.W."/>
            <person name="Bonito G."/>
            <person name="Buee M."/>
            <person name="Carver A."/>
            <person name="Chen C."/>
            <person name="Cichocki N."/>
            <person name="Clum A."/>
            <person name="Culley D."/>
            <person name="Crous P.W."/>
            <person name="Fauchery L."/>
            <person name="Girlanda M."/>
            <person name="Hayes R."/>
            <person name="Keri Z."/>
            <person name="Labutti K."/>
            <person name="Lipzen A."/>
            <person name="Lombard V."/>
            <person name="Magnuson J."/>
            <person name="Maillard F."/>
            <person name="Morin E."/>
            <person name="Murat C."/>
            <person name="Nolan M."/>
            <person name="Ohm R."/>
            <person name="Pangilinan J."/>
            <person name="Pereira M."/>
            <person name="Perotto S."/>
            <person name="Peter M."/>
            <person name="Riley R."/>
            <person name="Sitrit Y."/>
            <person name="Stielow B."/>
            <person name="Szollosi G."/>
            <person name="Zifcakova L."/>
            <person name="Stursova M."/>
            <person name="Spatafora J.W."/>
            <person name="Tedersoo L."/>
            <person name="Vaario L.-M."/>
            <person name="Yamada A."/>
            <person name="Yan M."/>
            <person name="Wang P."/>
            <person name="Xu J."/>
            <person name="Bruns T."/>
            <person name="Baldrian P."/>
            <person name="Vilgalys R."/>
            <person name="Henrissat B."/>
            <person name="Grigoriev I.V."/>
            <person name="Hibbett D."/>
            <person name="Nagy L.G."/>
            <person name="Martin F.M."/>
        </authorList>
    </citation>
    <scope>NUCLEOTIDE SEQUENCE</scope>
    <source>
        <strain evidence="1">P2</strain>
    </source>
</reference>
<sequence>MMRLWMAAASAVPYTDDIDRSVVIALLEMASLIPLRPHIPVSAWDWLKKRPVFPTGCVGLTQGTEDGVVEVVRRLRDVELITSYLFVVWSEWTDLPAWGCPTMTALIREELCGIEAAGYRADLIQRLDYVLSRLDPGSRNKQHYEKFRTALLKVDEKATETLTRCHPIFMCALPLPCP</sequence>
<gene>
    <name evidence="1" type="ORF">BDM02DRAFT_3176550</name>
</gene>
<dbReference type="EMBL" id="MU118380">
    <property type="protein sequence ID" value="KAF9642700.1"/>
    <property type="molecule type" value="Genomic_DNA"/>
</dbReference>
<name>A0ACB6YZ35_THEGA</name>
<proteinExistence type="predicted"/>